<sequence length="248" mass="27290">MSKTDTHHALPEDKPPPDLPPPSYHEAINSPVPGSSSSAQPSAPPRPPQRPPQQPPRPTVGSSSSSRPPQGISYSNNQGLPFEYPKRYLCKKCKNTGYKKEGRMCLDCWGRFYLPTHAYNPNPDLPFKYPKGFICEKCYNRGIKVKNGKTCKDCYARFAPRNNYTINPPGVSGPFMGPPPQPLVLPQPPFMPGGFPPAPQMPMRVPPGDPRLGGTLCGNCRGTGQVWFFLDSELCHVCGGLGRILNKY</sequence>
<feature type="region of interest" description="Disordered" evidence="1">
    <location>
        <begin position="1"/>
        <end position="78"/>
    </location>
</feature>
<dbReference type="VEuPathDB" id="FungiDB:CJI97_004378"/>
<evidence type="ECO:0000313" key="3">
    <source>
        <dbReference type="EMBL" id="QWW25527.1"/>
    </source>
</evidence>
<dbReference type="EMBL" id="CP076754">
    <property type="protein sequence ID" value="QWW25527.1"/>
    <property type="molecule type" value="Genomic_DNA"/>
</dbReference>
<name>A0A2H0ZIK9_CANAR</name>
<evidence type="ECO:0008006" key="4">
    <source>
        <dbReference type="Google" id="ProtNLM"/>
    </source>
</evidence>
<evidence type="ECO:0000313" key="2">
    <source>
        <dbReference type="EMBL" id="PIS50489.1"/>
    </source>
</evidence>
<dbReference type="PANTHER" id="PTHR28031">
    <property type="entry name" value="PROLINE-RICH PROTEIN HUA1"/>
    <property type="match status" value="1"/>
</dbReference>
<dbReference type="EMBL" id="PEKT02000008">
    <property type="protein sequence ID" value="PIS50489.1"/>
    <property type="molecule type" value="Genomic_DNA"/>
</dbReference>
<organism evidence="2">
    <name type="scientific">Candidozyma auris</name>
    <name type="common">Yeast</name>
    <name type="synonym">Candida auris</name>
    <dbReference type="NCBI Taxonomy" id="498019"/>
    <lineage>
        <taxon>Eukaryota</taxon>
        <taxon>Fungi</taxon>
        <taxon>Dikarya</taxon>
        <taxon>Ascomycota</taxon>
        <taxon>Saccharomycotina</taxon>
        <taxon>Pichiomycetes</taxon>
        <taxon>Metschnikowiaceae</taxon>
        <taxon>Candidozyma</taxon>
    </lineage>
</organism>
<dbReference type="PANTHER" id="PTHR28031:SF1">
    <property type="entry name" value="PROLINE-RICH PROTEIN HUA1"/>
    <property type="match status" value="1"/>
</dbReference>
<evidence type="ECO:0000256" key="1">
    <source>
        <dbReference type="SAM" id="MobiDB-lite"/>
    </source>
</evidence>
<feature type="compositionally biased region" description="Low complexity" evidence="1">
    <location>
        <begin position="30"/>
        <end position="41"/>
    </location>
</feature>
<dbReference type="VEuPathDB" id="FungiDB:CJJ09_005102"/>
<dbReference type="VEuPathDB" id="FungiDB:B9J08_004316"/>
<proteinExistence type="predicted"/>
<dbReference type="STRING" id="498019.A0A2H0ZIK9"/>
<gene>
    <name evidence="2" type="ORF">B9J08_004316</name>
    <name evidence="3" type="ORF">CA7LBN_004414</name>
</gene>
<protein>
    <recommendedName>
        <fullName evidence="4">Proline-rich protein HUA1</fullName>
    </recommendedName>
</protein>
<reference evidence="2" key="1">
    <citation type="journal article" date="2017" name="Clin. Infect. Dis.">
        <title>Simultaneous emergence of multidrug-resistant Candida auris on 3 continents confirmed by whole-genome sequencing and epidemiological analyses.</title>
        <authorList>
            <person name="Lockhart S.R."/>
            <person name="Etienne K.A."/>
            <person name="Vallabhaneni S."/>
            <person name="Farooqi J."/>
            <person name="Chowdhary A."/>
            <person name="Govender N.P."/>
            <person name="Colombo A.L."/>
            <person name="Calvo B."/>
            <person name="Cuomo C.A."/>
            <person name="Desjardins C.A."/>
            <person name="Berkow E.L."/>
            <person name="Castanheira M."/>
            <person name="Magobo R.E."/>
            <person name="Jabeen K."/>
            <person name="Asghar R.J."/>
            <person name="Meis J.F."/>
            <person name="Jackson B."/>
            <person name="Chiller T."/>
            <person name="Litvintseva A.P."/>
        </authorList>
    </citation>
    <scope>NUCLEOTIDE SEQUENCE [LARGE SCALE GENOMIC DNA]</scope>
    <source>
        <strain evidence="2">B8441</strain>
    </source>
</reference>
<reference evidence="3" key="3">
    <citation type="submission" date="2021-06" db="EMBL/GenBank/DDBJ databases">
        <title>Candida auris outbreak in lebanese hospital.</title>
        <authorList>
            <person name="Finianos M."/>
        </authorList>
    </citation>
    <scope>NUCLEOTIDE SEQUENCE</scope>
    <source>
        <strain evidence="3">CA7LBN</strain>
    </source>
</reference>
<feature type="compositionally biased region" description="Basic and acidic residues" evidence="1">
    <location>
        <begin position="1"/>
        <end position="16"/>
    </location>
</feature>
<feature type="compositionally biased region" description="Low complexity" evidence="1">
    <location>
        <begin position="59"/>
        <end position="75"/>
    </location>
</feature>
<feature type="compositionally biased region" description="Pro residues" evidence="1">
    <location>
        <begin position="42"/>
        <end position="58"/>
    </location>
</feature>
<dbReference type="InterPro" id="IPR038910">
    <property type="entry name" value="Hua1-like"/>
</dbReference>
<accession>A0A2H0ZIK9</accession>
<dbReference type="Proteomes" id="UP000825438">
    <property type="component" value="Chromosome VI"/>
</dbReference>
<dbReference type="VEuPathDB" id="FungiDB:CJI96_0005339"/>
<dbReference type="GO" id="GO:0005737">
    <property type="term" value="C:cytoplasm"/>
    <property type="evidence" value="ECO:0007669"/>
    <property type="project" value="TreeGrafter"/>
</dbReference>
<reference evidence="2" key="2">
    <citation type="submission" date="2017-11" db="EMBL/GenBank/DDBJ databases">
        <title>Candida auris genome assembly and annotation.</title>
        <authorList>
            <person name="Munoz J.F."/>
            <person name="Gade L.G."/>
            <person name="Chow N.A."/>
            <person name="Litvintseva A.P."/>
            <person name="Loparev V.N."/>
            <person name="Cuomo C.A."/>
        </authorList>
    </citation>
    <scope>NUCLEOTIDE SEQUENCE</scope>
    <source>
        <strain evidence="2">B8441</strain>
    </source>
</reference>
<dbReference type="VEuPathDB" id="FungiDB:CJJ07_005501"/>
<dbReference type="AlphaFoldDB" id="A0A2H0ZIK9"/>
<dbReference type="OMA" id="GMVHFLF"/>